<feature type="domain" description="LRAT" evidence="1">
    <location>
        <begin position="99"/>
        <end position="163"/>
    </location>
</feature>
<protein>
    <recommendedName>
        <fullName evidence="1">LRAT domain-containing protein</fullName>
    </recommendedName>
</protein>
<dbReference type="Proteomes" id="UP000663879">
    <property type="component" value="Unassembled WGS sequence"/>
</dbReference>
<dbReference type="Pfam" id="PF04970">
    <property type="entry name" value="LRAT"/>
    <property type="match status" value="1"/>
</dbReference>
<evidence type="ECO:0000313" key="2">
    <source>
        <dbReference type="EMBL" id="CAF0771215.1"/>
    </source>
</evidence>
<name>A0A813QT48_9BILA</name>
<dbReference type="OrthoDB" id="5955890at2759"/>
<evidence type="ECO:0000259" key="1">
    <source>
        <dbReference type="Pfam" id="PF04970"/>
    </source>
</evidence>
<dbReference type="InterPro" id="IPR007053">
    <property type="entry name" value="LRAT_dom"/>
</dbReference>
<accession>A0A813QT48</accession>
<comment type="caution">
    <text evidence="2">The sequence shown here is derived from an EMBL/GenBank/DDBJ whole genome shotgun (WGS) entry which is preliminary data.</text>
</comment>
<proteinExistence type="predicted"/>
<gene>
    <name evidence="2" type="ORF">OXX778_LOCUS4962</name>
</gene>
<dbReference type="EMBL" id="CAJNOC010000517">
    <property type="protein sequence ID" value="CAF0771215.1"/>
    <property type="molecule type" value="Genomic_DNA"/>
</dbReference>
<keyword evidence="3" id="KW-1185">Reference proteome</keyword>
<dbReference type="AlphaFoldDB" id="A0A813QT48"/>
<sequence>MSSTNLVTIRSKTNLFNKSRSQDALNEMDSEQKIKVLDQLEIGDHIVVSIDLKSYCHAILESVDLEKHTIQIIYYDDTHTQCSLSEYSLSEPTECRVVGVKRDLINVNFSQISIYKVIYELTENCLPLEETIQKAQKCLGQTKYNIFVNNDEHFCIFCKTGKAAKLFIVNPNDIRAKNIIGKDLSEKVIGNLAQEGVHILLVNTAKHIATKFPRSAVSAGLPAAAEAAGSVIGVGIEGISMGVDLYKAHKNFKEGKTSEMKFKKYIARRVTRGTMGVAGGVAGGILGQMVIPVPVVGAVVGSLVGGIVGAAAGQVEGLLLGELIEVIDNKIKENDKKDQKIEEKFNVIQKLVFRFDKDILKADNYAHLTEINVDIVEKEELNLLRKEGAIVENISSQINDDDYEIYILDDSNEVVTNLNLDGALDENGIIDKRKSIEAFSSIQLPDNINVFFKVLEQGDD</sequence>
<evidence type="ECO:0000313" key="3">
    <source>
        <dbReference type="Proteomes" id="UP000663879"/>
    </source>
</evidence>
<organism evidence="2 3">
    <name type="scientific">Brachionus calyciflorus</name>
    <dbReference type="NCBI Taxonomy" id="104777"/>
    <lineage>
        <taxon>Eukaryota</taxon>
        <taxon>Metazoa</taxon>
        <taxon>Spiralia</taxon>
        <taxon>Gnathifera</taxon>
        <taxon>Rotifera</taxon>
        <taxon>Eurotatoria</taxon>
        <taxon>Monogononta</taxon>
        <taxon>Pseudotrocha</taxon>
        <taxon>Ploima</taxon>
        <taxon>Brachionidae</taxon>
        <taxon>Brachionus</taxon>
    </lineage>
</organism>
<reference evidence="2" key="1">
    <citation type="submission" date="2021-02" db="EMBL/GenBank/DDBJ databases">
        <authorList>
            <person name="Nowell W R."/>
        </authorList>
    </citation>
    <scope>NUCLEOTIDE SEQUENCE</scope>
    <source>
        <strain evidence="2">Ploen Becks lab</strain>
    </source>
</reference>
<dbReference type="Gene3D" id="3.90.1720.10">
    <property type="entry name" value="endopeptidase domain like (from Nostoc punctiforme)"/>
    <property type="match status" value="1"/>
</dbReference>